<dbReference type="Pfam" id="PF15781">
    <property type="entry name" value="ParE-like_toxin"/>
    <property type="match status" value="1"/>
</dbReference>
<dbReference type="InterPro" id="IPR031552">
    <property type="entry name" value="ParE-like_toxin"/>
</dbReference>
<gene>
    <name evidence="1" type="ORF">VSP9026_02381</name>
</gene>
<dbReference type="OrthoDB" id="5296677at2"/>
<accession>A0A1N6M5E5</accession>
<dbReference type="InterPro" id="IPR035093">
    <property type="entry name" value="RelE/ParE_toxin_dom_sf"/>
</dbReference>
<organism evidence="1 2">
    <name type="scientific">Vibrio spartinae</name>
    <dbReference type="NCBI Taxonomy" id="1918945"/>
    <lineage>
        <taxon>Bacteria</taxon>
        <taxon>Pseudomonadati</taxon>
        <taxon>Pseudomonadota</taxon>
        <taxon>Gammaproteobacteria</taxon>
        <taxon>Vibrionales</taxon>
        <taxon>Vibrionaceae</taxon>
        <taxon>Vibrio</taxon>
    </lineage>
</organism>
<sequence length="109" mass="12795">MSDAQEEKTIEVYETRRFEKQLSKLSEAQCDVVEDEIDKIIDDPSIGTRKKGDLSHLWVHKFKLDKREVLLGYSWVEDKLELYLLNIGSHESYYDSMKKSRKADLKLIG</sequence>
<protein>
    <recommendedName>
        <fullName evidence="3">Addiction module toxin RelE</fullName>
    </recommendedName>
</protein>
<dbReference type="Gene3D" id="3.30.2310.20">
    <property type="entry name" value="RelE-like"/>
    <property type="match status" value="1"/>
</dbReference>
<name>A0A1N6M5E5_9VIBR</name>
<dbReference type="SUPFAM" id="SSF143011">
    <property type="entry name" value="RelE-like"/>
    <property type="match status" value="1"/>
</dbReference>
<dbReference type="Proteomes" id="UP000184774">
    <property type="component" value="Unassembled WGS sequence"/>
</dbReference>
<evidence type="ECO:0000313" key="1">
    <source>
        <dbReference type="EMBL" id="SIO94652.1"/>
    </source>
</evidence>
<dbReference type="EMBL" id="FSSB01000016">
    <property type="protein sequence ID" value="SIO94652.1"/>
    <property type="molecule type" value="Genomic_DNA"/>
</dbReference>
<reference evidence="1 2" key="1">
    <citation type="submission" date="2016-12" db="EMBL/GenBank/DDBJ databases">
        <authorList>
            <person name="Song W.-J."/>
            <person name="Kurnit D.M."/>
        </authorList>
    </citation>
    <scope>NUCLEOTIDE SEQUENCE [LARGE SCALE GENOMIC DNA]</scope>
    <source>
        <strain evidence="1 2">CECT 9026</strain>
    </source>
</reference>
<dbReference type="AlphaFoldDB" id="A0A1N6M5E5"/>
<dbReference type="RefSeq" id="WP_074373188.1">
    <property type="nucleotide sequence ID" value="NZ_AP024907.1"/>
</dbReference>
<evidence type="ECO:0008006" key="3">
    <source>
        <dbReference type="Google" id="ProtNLM"/>
    </source>
</evidence>
<proteinExistence type="predicted"/>
<evidence type="ECO:0000313" key="2">
    <source>
        <dbReference type="Proteomes" id="UP000184774"/>
    </source>
</evidence>